<dbReference type="Gene3D" id="3.40.220.10">
    <property type="entry name" value="Leucine Aminopeptidase, subunit E, domain 1"/>
    <property type="match status" value="1"/>
</dbReference>
<evidence type="ECO:0000259" key="2">
    <source>
        <dbReference type="PROSITE" id="PS51154"/>
    </source>
</evidence>
<dbReference type="OrthoDB" id="9780211at2"/>
<protein>
    <submittedName>
        <fullName evidence="3">RNase III inhibitor</fullName>
    </submittedName>
</protein>
<dbReference type="Proteomes" id="UP000251942">
    <property type="component" value="Unassembled WGS sequence"/>
</dbReference>
<reference evidence="4 6" key="2">
    <citation type="submission" date="2018-06" db="EMBL/GenBank/DDBJ databases">
        <authorList>
            <consortium name="Pathogen Informatics"/>
            <person name="Doyle S."/>
        </authorList>
    </citation>
    <scope>NUCLEOTIDE SEQUENCE [LARGE SCALE GENOMIC DNA]</scope>
    <source>
        <strain evidence="4 6">NCTC12022</strain>
    </source>
</reference>
<gene>
    <name evidence="3" type="ORF">Lfee_1549</name>
    <name evidence="4" type="ORF">NCTC12022_01435</name>
</gene>
<dbReference type="EMBL" id="UASS01000011">
    <property type="protein sequence ID" value="SPX60703.1"/>
    <property type="molecule type" value="Genomic_DNA"/>
</dbReference>
<proteinExistence type="predicted"/>
<dbReference type="EMBL" id="LNYB01000080">
    <property type="protein sequence ID" value="KTC96637.1"/>
    <property type="molecule type" value="Genomic_DNA"/>
</dbReference>
<dbReference type="STRING" id="453.Lfee_1549"/>
<reference evidence="3 5" key="1">
    <citation type="submission" date="2015-11" db="EMBL/GenBank/DDBJ databases">
        <title>Genomic analysis of 38 Legionella species identifies large and diverse effector repertoires.</title>
        <authorList>
            <person name="Burstein D."/>
            <person name="Amaro F."/>
            <person name="Zusman T."/>
            <person name="Lifshitz Z."/>
            <person name="Cohen O."/>
            <person name="Gilbert J.A."/>
            <person name="Pupko T."/>
            <person name="Shuman H.A."/>
            <person name="Segal G."/>
        </authorList>
    </citation>
    <scope>NUCLEOTIDE SEQUENCE [LARGE SCALE GENOMIC DNA]</scope>
    <source>
        <strain evidence="3 5">WO-44C</strain>
    </source>
</reference>
<comment type="catalytic activity">
    <reaction evidence="1">
        <text>an N-(ADP-alpha-D-ribosyl)-thymidine in DNA + H2O = a thymidine in DNA + ADP-D-ribose</text>
        <dbReference type="Rhea" id="RHEA:71655"/>
        <dbReference type="Rhea" id="RHEA-COMP:13556"/>
        <dbReference type="Rhea" id="RHEA-COMP:18051"/>
        <dbReference type="ChEBI" id="CHEBI:15377"/>
        <dbReference type="ChEBI" id="CHEBI:57967"/>
        <dbReference type="ChEBI" id="CHEBI:137386"/>
        <dbReference type="ChEBI" id="CHEBI:191199"/>
    </reaction>
    <physiologicalReaction direction="left-to-right" evidence="1">
        <dbReference type="Rhea" id="RHEA:71656"/>
    </physiologicalReaction>
</comment>
<dbReference type="SUPFAM" id="SSF52949">
    <property type="entry name" value="Macro domain-like"/>
    <property type="match status" value="1"/>
</dbReference>
<evidence type="ECO:0000313" key="4">
    <source>
        <dbReference type="EMBL" id="SPX60703.1"/>
    </source>
</evidence>
<dbReference type="InterPro" id="IPR002589">
    <property type="entry name" value="Macro_dom"/>
</dbReference>
<dbReference type="PANTHER" id="PTHR12521:SF0">
    <property type="entry name" value="ADP-RIBOSE GLYCOHYDROLASE OARD1"/>
    <property type="match status" value="1"/>
</dbReference>
<evidence type="ECO:0000256" key="1">
    <source>
        <dbReference type="ARBA" id="ARBA00035885"/>
    </source>
</evidence>
<name>A0A0W0TMA8_9GAMM</name>
<dbReference type="Proteomes" id="UP000054698">
    <property type="component" value="Unassembled WGS sequence"/>
</dbReference>
<dbReference type="PANTHER" id="PTHR12521">
    <property type="entry name" value="PROTEIN C6ORF130"/>
    <property type="match status" value="1"/>
</dbReference>
<dbReference type="PROSITE" id="PS51154">
    <property type="entry name" value="MACRO"/>
    <property type="match status" value="1"/>
</dbReference>
<sequence>MSIKITHGDLLKQKDVDAIVNTVNCVGVMGKGIALQFKKKWPDNFAEYAKYCKLGHLRPGKVHVYKSEQSTHPLFIINFPTKAHWKEKSKIEYIRDGLNDLIRKVKDLNITSIAIPPLGCGNGGLSWDLVRPLIEEAFRQVPEVVVRLFEPNYTVVPKETENNLAKPKMTPGRAILLKLISIYRSMDYGISNIEIQKLAYFLQEAGADLKLNFDKHHYGPYADNLRHVLNRIDGHFIRGVGDGVFESEIELIESALQEADDFIQNSGNKDLEVQLKKVANLIDGFQSPYGMELLSSVHWLASYEHAKSASEVLIKIQRWNARKRKIMQESHIKTAWQRLEEYNWIQ</sequence>
<keyword evidence="5" id="KW-1185">Reference proteome</keyword>
<dbReference type="PATRIC" id="fig|453.4.peg.1699"/>
<feature type="domain" description="Macro" evidence="2">
    <location>
        <begin position="1"/>
        <end position="165"/>
    </location>
</feature>
<dbReference type="CDD" id="cd02901">
    <property type="entry name" value="Macro_Poa1p-like"/>
    <property type="match status" value="1"/>
</dbReference>
<dbReference type="AlphaFoldDB" id="A0A0W0TMA8"/>
<evidence type="ECO:0000313" key="6">
    <source>
        <dbReference type="Proteomes" id="UP000251942"/>
    </source>
</evidence>
<accession>A0A0W0TMA8</accession>
<dbReference type="Pfam" id="PF01661">
    <property type="entry name" value="Macro"/>
    <property type="match status" value="1"/>
</dbReference>
<evidence type="ECO:0000313" key="3">
    <source>
        <dbReference type="EMBL" id="KTC96637.1"/>
    </source>
</evidence>
<dbReference type="InterPro" id="IPR043472">
    <property type="entry name" value="Macro_dom-like"/>
</dbReference>
<organism evidence="3 5">
    <name type="scientific">Legionella feeleii</name>
    <dbReference type="NCBI Taxonomy" id="453"/>
    <lineage>
        <taxon>Bacteria</taxon>
        <taxon>Pseudomonadati</taxon>
        <taxon>Pseudomonadota</taxon>
        <taxon>Gammaproteobacteria</taxon>
        <taxon>Legionellales</taxon>
        <taxon>Legionellaceae</taxon>
        <taxon>Legionella</taxon>
    </lineage>
</organism>
<dbReference type="RefSeq" id="WP_058445530.1">
    <property type="nucleotide sequence ID" value="NZ_CAAAHT010000055.1"/>
</dbReference>
<dbReference type="SMART" id="SM00506">
    <property type="entry name" value="A1pp"/>
    <property type="match status" value="1"/>
</dbReference>
<dbReference type="GO" id="GO:0140291">
    <property type="term" value="P:peptidyl-glutamate ADP-deribosylation"/>
    <property type="evidence" value="ECO:0007669"/>
    <property type="project" value="TreeGrafter"/>
</dbReference>
<evidence type="ECO:0000313" key="5">
    <source>
        <dbReference type="Proteomes" id="UP000054698"/>
    </source>
</evidence>
<dbReference type="InterPro" id="IPR050892">
    <property type="entry name" value="ADP-ribose_metab_enzymes"/>
</dbReference>